<evidence type="ECO:0000313" key="1">
    <source>
        <dbReference type="EMBL" id="NEZ59260.1"/>
    </source>
</evidence>
<dbReference type="EMBL" id="QXHD01000004">
    <property type="protein sequence ID" value="NEZ59260.1"/>
    <property type="molecule type" value="Genomic_DNA"/>
</dbReference>
<keyword evidence="2" id="KW-1185">Reference proteome</keyword>
<accession>A0A6M0RTQ2</accession>
<evidence type="ECO:0000313" key="2">
    <source>
        <dbReference type="Proteomes" id="UP000481033"/>
    </source>
</evidence>
<proteinExistence type="predicted"/>
<protein>
    <submittedName>
        <fullName evidence="1">DUF2004 domain-containing protein</fullName>
    </submittedName>
</protein>
<organism evidence="1 2">
    <name type="scientific">Adonisia turfae CCMR0081</name>
    <dbReference type="NCBI Taxonomy" id="2292702"/>
    <lineage>
        <taxon>Bacteria</taxon>
        <taxon>Bacillati</taxon>
        <taxon>Cyanobacteriota</taxon>
        <taxon>Adonisia</taxon>
        <taxon>Adonisia turfae</taxon>
    </lineage>
</organism>
<dbReference type="Proteomes" id="UP000481033">
    <property type="component" value="Unassembled WGS sequence"/>
</dbReference>
<sequence>MTAIPNELARRIQVALEVIQGSVGTEEGEFGADLFVSHHLDEMDAAYWLERLGTAKPDSKQILGLLILLSPSGEEEGEFEQLDFTLPGDVSNYILSVQFDDSGNIDEICMGS</sequence>
<gene>
    <name evidence="1" type="ORF">DXZ20_27170</name>
</gene>
<name>A0A6M0RTQ2_9CYAN</name>
<dbReference type="RefSeq" id="WP_163702194.1">
    <property type="nucleotide sequence ID" value="NZ_QXHD01000004.1"/>
</dbReference>
<reference evidence="1 2" key="1">
    <citation type="journal article" date="2020" name="Microb. Ecol.">
        <title>Ecogenomics of the Marine Benthic Filamentous Cyanobacterium Adonisia.</title>
        <authorList>
            <person name="Walter J.M."/>
            <person name="Coutinho F.H."/>
            <person name="Leomil L."/>
            <person name="Hargreaves P.I."/>
            <person name="Campeao M.E."/>
            <person name="Vieira V.V."/>
            <person name="Silva B.S."/>
            <person name="Fistarol G.O."/>
            <person name="Salomon P.S."/>
            <person name="Sawabe T."/>
            <person name="Mino S."/>
            <person name="Hosokawa M."/>
            <person name="Miyashita H."/>
            <person name="Maruyama F."/>
            <person name="van Verk M.C."/>
            <person name="Dutilh B.E."/>
            <person name="Thompson C.C."/>
            <person name="Thompson F.L."/>
        </authorList>
    </citation>
    <scope>NUCLEOTIDE SEQUENCE [LARGE SCALE GENOMIC DNA]</scope>
    <source>
        <strain evidence="1 2">CCMR0081</strain>
    </source>
</reference>
<comment type="caution">
    <text evidence="1">The sequence shown here is derived from an EMBL/GenBank/DDBJ whole genome shotgun (WGS) entry which is preliminary data.</text>
</comment>
<dbReference type="AlphaFoldDB" id="A0A6M0RTQ2"/>